<dbReference type="RefSeq" id="WP_168040133.1">
    <property type="nucleotide sequence ID" value="NZ_JAATJH010000010.1"/>
</dbReference>
<feature type="domain" description="Protein NO VEIN C-terminal" evidence="2">
    <location>
        <begin position="372"/>
        <end position="457"/>
    </location>
</feature>
<evidence type="ECO:0000259" key="2">
    <source>
        <dbReference type="Pfam" id="PF13020"/>
    </source>
</evidence>
<comment type="caution">
    <text evidence="3">The sequence shown here is derived from an EMBL/GenBank/DDBJ whole genome shotgun (WGS) entry which is preliminary data.</text>
</comment>
<evidence type="ECO:0000256" key="1">
    <source>
        <dbReference type="SAM" id="Phobius"/>
    </source>
</evidence>
<reference evidence="3 4" key="1">
    <citation type="submission" date="2020-03" db="EMBL/GenBank/DDBJ databases">
        <title>Genomic Encyclopedia of Type Strains, Phase IV (KMG-IV): sequencing the most valuable type-strain genomes for metagenomic binning, comparative biology and taxonomic classification.</title>
        <authorList>
            <person name="Goeker M."/>
        </authorList>
    </citation>
    <scope>NUCLEOTIDE SEQUENCE [LARGE SCALE GENOMIC DNA]</scope>
    <source>
        <strain evidence="3 4">DSM 105096</strain>
    </source>
</reference>
<feature type="transmembrane region" description="Helical" evidence="1">
    <location>
        <begin position="91"/>
        <end position="111"/>
    </location>
</feature>
<dbReference type="Pfam" id="PF13020">
    <property type="entry name" value="NOV_C"/>
    <property type="match status" value="1"/>
</dbReference>
<dbReference type="EMBL" id="JAATJH010000010">
    <property type="protein sequence ID" value="NJC28280.1"/>
    <property type="molecule type" value="Genomic_DNA"/>
</dbReference>
<keyword evidence="1" id="KW-1133">Transmembrane helix</keyword>
<organism evidence="3 4">
    <name type="scientific">Neolewinella antarctica</name>
    <dbReference type="NCBI Taxonomy" id="442734"/>
    <lineage>
        <taxon>Bacteria</taxon>
        <taxon>Pseudomonadati</taxon>
        <taxon>Bacteroidota</taxon>
        <taxon>Saprospiria</taxon>
        <taxon>Saprospirales</taxon>
        <taxon>Lewinellaceae</taxon>
        <taxon>Neolewinella</taxon>
    </lineage>
</organism>
<protein>
    <recommendedName>
        <fullName evidence="2">Protein NO VEIN C-terminal domain-containing protein</fullName>
    </recommendedName>
</protein>
<keyword evidence="4" id="KW-1185">Reference proteome</keyword>
<name>A0ABX0XGL2_9BACT</name>
<dbReference type="Proteomes" id="UP000770785">
    <property type="component" value="Unassembled WGS sequence"/>
</dbReference>
<keyword evidence="1" id="KW-0812">Transmembrane</keyword>
<evidence type="ECO:0000313" key="3">
    <source>
        <dbReference type="EMBL" id="NJC28280.1"/>
    </source>
</evidence>
<dbReference type="InterPro" id="IPR024975">
    <property type="entry name" value="NOV_C"/>
</dbReference>
<gene>
    <name evidence="3" type="ORF">GGR27_003803</name>
</gene>
<proteinExistence type="predicted"/>
<keyword evidence="1" id="KW-0472">Membrane</keyword>
<evidence type="ECO:0000313" key="4">
    <source>
        <dbReference type="Proteomes" id="UP000770785"/>
    </source>
</evidence>
<accession>A0ABX0XGL2</accession>
<sequence>MITKSHDVASKAYIMIAENSILTDRYYGILHEFMQEQVIADIKDRRYSQLRTKIIDKSQLLKSKGSKWGYIVILVSFLSGVNIMNNFSFTLGFILILIGLIYGVTVIMDSFHSIHDSKIIRTKSLTKEDIEYYNNGNINILKGSNWTELKFVSEMVNKIHRIKDRYFRKRLQGTLLLLLSEDIDYVKRCYEYTPKHKSTFDLLRTATKDANYLWNRYQGSKNVDFFKVSRAYISEQEKVKELTDNIKIQEKLREVEKADERRVWEANYIKKRNQSYFVKPTRINDDLPLNKTKKNNAKSKTIKKLSNISDHNKGLESESNKVFKSNGIGIEEIEFNTDVFKSGLIKFNAYAPREVGHVNIDHTTNKFIGDQGEKAVLQYELNRLNQDGKVIHVSKEYGDGYGFDVFSESNGTLRHIEVKSTKSNNWQAFNFTGNELKALEMYKTSYYVYICYDYTPSRVPNFKFHIISYEGLKNDFSWTPSSFKVKLK</sequence>